<organism evidence="1 2">
    <name type="scientific">Sphingobium yanoikuyae</name>
    <name type="common">Sphingomonas yanoikuyae</name>
    <dbReference type="NCBI Taxonomy" id="13690"/>
    <lineage>
        <taxon>Bacteria</taxon>
        <taxon>Pseudomonadati</taxon>
        <taxon>Pseudomonadota</taxon>
        <taxon>Alphaproteobacteria</taxon>
        <taxon>Sphingomonadales</taxon>
        <taxon>Sphingomonadaceae</taxon>
        <taxon>Sphingobium</taxon>
    </lineage>
</organism>
<gene>
    <name evidence="1" type="ORF">BV87_16365</name>
</gene>
<evidence type="ECO:0000313" key="2">
    <source>
        <dbReference type="Proteomes" id="UP000037029"/>
    </source>
</evidence>
<evidence type="ECO:0000313" key="1">
    <source>
        <dbReference type="EMBL" id="ATP19814.1"/>
    </source>
</evidence>
<dbReference type="EMBL" id="CP020925">
    <property type="protein sequence ID" value="ATP19814.1"/>
    <property type="molecule type" value="Genomic_DNA"/>
</dbReference>
<accession>A0A2D1R4R6</accession>
<name>A0A2D1R4R6_SPHYA</name>
<proteinExistence type="predicted"/>
<dbReference type="AlphaFoldDB" id="A0A2D1R4R6"/>
<reference evidence="1 2" key="1">
    <citation type="submission" date="2017-04" db="EMBL/GenBank/DDBJ databases">
        <title>Characterization, genome and methylation analysis of a phthalic acid esters degrading strain Sphingobium yanoikuyae SHJ.</title>
        <authorList>
            <person name="Feng L."/>
        </authorList>
    </citation>
    <scope>NUCLEOTIDE SEQUENCE [LARGE SCALE GENOMIC DNA]</scope>
    <source>
        <strain evidence="1 2">SHJ</strain>
    </source>
</reference>
<protein>
    <submittedName>
        <fullName evidence="1">Uncharacterized protein</fullName>
    </submittedName>
</protein>
<sequence length="112" mass="12622">MGYFSNSCEGDAWEADNCAHCVHSKQDEDAGMCPVMLAHMTFAYELCNEDRHPGKVILDWLIPRNKSGVGNRRCAMLVRRNGVTDKQLKDWDRYKAAMAEMDATRPADLGRG</sequence>
<dbReference type="RefSeq" id="WP_080993704.1">
    <property type="nucleotide sequence ID" value="NZ_CP020925.1"/>
</dbReference>
<dbReference type="Proteomes" id="UP000037029">
    <property type="component" value="Chromosome"/>
</dbReference>